<dbReference type="AlphaFoldDB" id="A0A8R1IX35"/>
<feature type="compositionally biased region" description="Acidic residues" evidence="1">
    <location>
        <begin position="122"/>
        <end position="145"/>
    </location>
</feature>
<dbReference type="EnsemblMetazoa" id="CJA38834.1">
    <property type="protein sequence ID" value="CJA38834.1"/>
    <property type="gene ID" value="WBGene00214681"/>
</dbReference>
<evidence type="ECO:0000256" key="1">
    <source>
        <dbReference type="SAM" id="MobiDB-lite"/>
    </source>
</evidence>
<feature type="compositionally biased region" description="Acidic residues" evidence="1">
    <location>
        <begin position="152"/>
        <end position="165"/>
    </location>
</feature>
<protein>
    <submittedName>
        <fullName evidence="2">Uncharacterized protein</fullName>
    </submittedName>
</protein>
<organism evidence="2 3">
    <name type="scientific">Caenorhabditis japonica</name>
    <dbReference type="NCBI Taxonomy" id="281687"/>
    <lineage>
        <taxon>Eukaryota</taxon>
        <taxon>Metazoa</taxon>
        <taxon>Ecdysozoa</taxon>
        <taxon>Nematoda</taxon>
        <taxon>Chromadorea</taxon>
        <taxon>Rhabditida</taxon>
        <taxon>Rhabditina</taxon>
        <taxon>Rhabditomorpha</taxon>
        <taxon>Rhabditoidea</taxon>
        <taxon>Rhabditidae</taxon>
        <taxon>Peloderinae</taxon>
        <taxon>Caenorhabditis</taxon>
    </lineage>
</organism>
<evidence type="ECO:0000313" key="3">
    <source>
        <dbReference type="Proteomes" id="UP000005237"/>
    </source>
</evidence>
<reference evidence="3" key="1">
    <citation type="submission" date="2010-08" db="EMBL/GenBank/DDBJ databases">
        <authorList>
            <consortium name="Caenorhabditis japonica Sequencing Consortium"/>
            <person name="Wilson R.K."/>
        </authorList>
    </citation>
    <scope>NUCLEOTIDE SEQUENCE [LARGE SCALE GENOMIC DNA]</scope>
    <source>
        <strain evidence="3">DF5081</strain>
    </source>
</reference>
<reference evidence="2" key="2">
    <citation type="submission" date="2022-06" db="UniProtKB">
        <authorList>
            <consortium name="EnsemblMetazoa"/>
        </authorList>
    </citation>
    <scope>IDENTIFICATION</scope>
    <source>
        <strain evidence="2">DF5081</strain>
    </source>
</reference>
<dbReference type="Proteomes" id="UP000005237">
    <property type="component" value="Unassembled WGS sequence"/>
</dbReference>
<feature type="region of interest" description="Disordered" evidence="1">
    <location>
        <begin position="118"/>
        <end position="166"/>
    </location>
</feature>
<accession>A0A8R1IX35</accession>
<name>A0A8R1IX35_CAEJA</name>
<keyword evidence="3" id="KW-1185">Reference proteome</keyword>
<proteinExistence type="predicted"/>
<sequence>MRCGKLKSATVIRTSLAFPRSLNVTRNACVCVSLRRSTLSSVDNSRHSSERVEVSAKVKTKTNRAVRFVEIRERETEKTNVCPVPVSSPLTPETVYCCAKEQHMVVVFERRGNRWVGRTSDEQPDFSEDTDDSEEEDSVVLEDEDVSRIFPADEDSEKEYDEDVNEVSRRDVAIVGEEIGSEKY</sequence>
<evidence type="ECO:0000313" key="2">
    <source>
        <dbReference type="EnsemblMetazoa" id="CJA38834.1"/>
    </source>
</evidence>